<dbReference type="PRINTS" id="PR00205">
    <property type="entry name" value="CADHERIN"/>
</dbReference>
<evidence type="ECO:0000256" key="5">
    <source>
        <dbReference type="ARBA" id="ARBA00022837"/>
    </source>
</evidence>
<dbReference type="Proteomes" id="UP001208570">
    <property type="component" value="Unassembled WGS sequence"/>
</dbReference>
<keyword evidence="4" id="KW-0677">Repeat</keyword>
<feature type="domain" description="Cadherin" evidence="13">
    <location>
        <begin position="695"/>
        <end position="802"/>
    </location>
</feature>
<evidence type="ECO:0000256" key="8">
    <source>
        <dbReference type="ARBA" id="ARBA00023136"/>
    </source>
</evidence>
<dbReference type="Gene3D" id="2.60.40.60">
    <property type="entry name" value="Cadherins"/>
    <property type="match status" value="7"/>
</dbReference>
<dbReference type="Pfam" id="PF08266">
    <property type="entry name" value="Cadherin_2"/>
    <property type="match status" value="1"/>
</dbReference>
<dbReference type="AlphaFoldDB" id="A0AAD9NII3"/>
<keyword evidence="3 12" id="KW-0732">Signal</keyword>
<evidence type="ECO:0000256" key="11">
    <source>
        <dbReference type="SAM" id="Phobius"/>
    </source>
</evidence>
<dbReference type="InterPro" id="IPR015919">
    <property type="entry name" value="Cadherin-like_sf"/>
</dbReference>
<evidence type="ECO:0000313" key="14">
    <source>
        <dbReference type="EMBL" id="KAK2169793.1"/>
    </source>
</evidence>
<feature type="chain" id="PRO_5041995423" description="Cadherin domain-containing protein" evidence="12">
    <location>
        <begin position="21"/>
        <end position="1021"/>
    </location>
</feature>
<comment type="subcellular location">
    <subcellularLocation>
        <location evidence="1">Membrane</location>
        <topology evidence="1">Single-pass membrane protein</topology>
    </subcellularLocation>
</comment>
<accession>A0AAD9NII3</accession>
<feature type="domain" description="Cadherin" evidence="13">
    <location>
        <begin position="480"/>
        <end position="584"/>
    </location>
</feature>
<dbReference type="SMART" id="SM00112">
    <property type="entry name" value="CA"/>
    <property type="match status" value="7"/>
</dbReference>
<evidence type="ECO:0000256" key="1">
    <source>
        <dbReference type="ARBA" id="ARBA00004167"/>
    </source>
</evidence>
<dbReference type="FunFam" id="2.60.40.60:FF:000033">
    <property type="entry name" value="FAT atypical cadherin 1"/>
    <property type="match status" value="1"/>
</dbReference>
<comment type="caution">
    <text evidence="14">The sequence shown here is derived from an EMBL/GenBank/DDBJ whole genome shotgun (WGS) entry which is preliminary data.</text>
</comment>
<evidence type="ECO:0000256" key="12">
    <source>
        <dbReference type="SAM" id="SignalP"/>
    </source>
</evidence>
<gene>
    <name evidence="14" type="ORF">LSH36_7g19001</name>
</gene>
<keyword evidence="15" id="KW-1185">Reference proteome</keyword>
<evidence type="ECO:0000256" key="10">
    <source>
        <dbReference type="PROSITE-ProRule" id="PRU00043"/>
    </source>
</evidence>
<evidence type="ECO:0000256" key="6">
    <source>
        <dbReference type="ARBA" id="ARBA00022889"/>
    </source>
</evidence>
<sequence>MGSILFMWFLCLWWSLTATANNSTSDHQRPLPYYLLEELPANTLIGNVVVDAKLSDKYPAGVMGNLSYHIFKQVNERGVTVGLFDVDQSTGILKTAVRIDRDEICPKKENCLIYLDIMVYPPQYYHLIETVVDVLDINDHVPTFAESEVFLRVTESARPGAILDLPEAADPDGADYGIEHYELVSSTSKFELRTNSLPQPTDIKLVIKEKLDCKEANFYQFRLVAYDGGEPPKFGSVLINIEIIHDLDNGDDGGGDGGSTKLDNATYEIFVLENTPLGTTIGKISGKDLNFEHNATLYYRFTESTNQSYGQLFGIVHHTGGLFLKRTLDYEITPKYVLSVAVSDDDSMPLPTHVRIIVQVEDDNDHAPEITVDTQSPSGEATISEKANTGTFVAKVSVNDADENENGKVRCLLDGAGSFQILESGVQEYQILTAIELTRDLPRSQNLKIMCHDLGKNPMSSTAEVTVTLTKANYSPPSFSKTTYTATIVENNQIGETVAVVHAADPDEGQNGEVRYKLQNDIMDMFSVHPTSGILTTNIVLDHENTRTMDIKVVAFDLGMPVSLSATATVLLTVIDVDDEIPEFTQEFFAFGTFENQPPGADVGVVTANDDDSPPYNQFTYHLIGGTDDAVDLFSMNSLTGHIYTKLALDRETRPVYYMTAMVRSLTDLTHTSTASVTIYVADKNDNKPTITWPTESNNTVYISDKLPPNTEVARVRAFDGDLGSNGKLAYSIRGGGSDLFAVDLATGVLTTKPGVSLSTYDAVDLVIQVKDHGFPRLSSASALHVIINSSVSYAGSRRPMNVIYTNNNTTIIVSLTSASLILIFLLIVAIVLIKKQQQEKKAKSYANNVQPNTMASGRLESQTMLAVREDAPDGRESCGAECLGVREQNLLHASLPISAACYTEHRNGCLQMLTDETDNILDIKQSEPNLQYGCQNFKNPSKLKIPDVVKELDSEQSRKQSPMVESLSTNPTSLHGFPVGSMNNFKAPVPQEVKGLEYHCNSCLPTNPYSSSLLMANTDV</sequence>
<dbReference type="InterPro" id="IPR050174">
    <property type="entry name" value="Protocadherin/Cadherin-CA"/>
</dbReference>
<dbReference type="GO" id="GO:0007156">
    <property type="term" value="P:homophilic cell adhesion via plasma membrane adhesion molecules"/>
    <property type="evidence" value="ECO:0007669"/>
    <property type="project" value="InterPro"/>
</dbReference>
<name>A0AAD9NII3_9ANNE</name>
<dbReference type="GO" id="GO:0005886">
    <property type="term" value="C:plasma membrane"/>
    <property type="evidence" value="ECO:0007669"/>
    <property type="project" value="InterPro"/>
</dbReference>
<protein>
    <recommendedName>
        <fullName evidence="13">Cadherin domain-containing protein</fullName>
    </recommendedName>
</protein>
<evidence type="ECO:0000256" key="3">
    <source>
        <dbReference type="ARBA" id="ARBA00022729"/>
    </source>
</evidence>
<dbReference type="EMBL" id="JAODUP010000007">
    <property type="protein sequence ID" value="KAK2169793.1"/>
    <property type="molecule type" value="Genomic_DNA"/>
</dbReference>
<keyword evidence="9" id="KW-0325">Glycoprotein</keyword>
<feature type="domain" description="Cadherin" evidence="13">
    <location>
        <begin position="27"/>
        <end position="144"/>
    </location>
</feature>
<keyword evidence="7 11" id="KW-1133">Transmembrane helix</keyword>
<evidence type="ECO:0000256" key="7">
    <source>
        <dbReference type="ARBA" id="ARBA00022989"/>
    </source>
</evidence>
<proteinExistence type="predicted"/>
<evidence type="ECO:0000256" key="2">
    <source>
        <dbReference type="ARBA" id="ARBA00022692"/>
    </source>
</evidence>
<feature type="domain" description="Cadherin" evidence="13">
    <location>
        <begin position="145"/>
        <end position="270"/>
    </location>
</feature>
<keyword evidence="8 11" id="KW-0472">Membrane</keyword>
<dbReference type="GO" id="GO:0005509">
    <property type="term" value="F:calcium ion binding"/>
    <property type="evidence" value="ECO:0007669"/>
    <property type="project" value="UniProtKB-UniRule"/>
</dbReference>
<feature type="domain" description="Cadherin" evidence="13">
    <location>
        <begin position="263"/>
        <end position="370"/>
    </location>
</feature>
<dbReference type="PROSITE" id="PS00232">
    <property type="entry name" value="CADHERIN_1"/>
    <property type="match status" value="3"/>
</dbReference>
<dbReference type="Pfam" id="PF00028">
    <property type="entry name" value="Cadherin"/>
    <property type="match status" value="5"/>
</dbReference>
<dbReference type="SUPFAM" id="SSF49313">
    <property type="entry name" value="Cadherin-like"/>
    <property type="match status" value="7"/>
</dbReference>
<feature type="domain" description="Cadherin" evidence="13">
    <location>
        <begin position="585"/>
        <end position="691"/>
    </location>
</feature>
<keyword evidence="2 11" id="KW-0812">Transmembrane</keyword>
<feature type="domain" description="Cadherin" evidence="13">
    <location>
        <begin position="375"/>
        <end position="479"/>
    </location>
</feature>
<dbReference type="InterPro" id="IPR013164">
    <property type="entry name" value="Cadherin_N"/>
</dbReference>
<evidence type="ECO:0000256" key="4">
    <source>
        <dbReference type="ARBA" id="ARBA00022737"/>
    </source>
</evidence>
<evidence type="ECO:0000259" key="13">
    <source>
        <dbReference type="PROSITE" id="PS50268"/>
    </source>
</evidence>
<evidence type="ECO:0000313" key="15">
    <source>
        <dbReference type="Proteomes" id="UP001208570"/>
    </source>
</evidence>
<keyword evidence="5 10" id="KW-0106">Calcium</keyword>
<feature type="transmembrane region" description="Helical" evidence="11">
    <location>
        <begin position="812"/>
        <end position="834"/>
    </location>
</feature>
<dbReference type="InterPro" id="IPR002126">
    <property type="entry name" value="Cadherin-like_dom"/>
</dbReference>
<evidence type="ECO:0000256" key="9">
    <source>
        <dbReference type="ARBA" id="ARBA00023180"/>
    </source>
</evidence>
<reference evidence="14" key="1">
    <citation type="journal article" date="2023" name="Mol. Biol. Evol.">
        <title>Third-Generation Sequencing Reveals the Adaptive Role of the Epigenome in Three Deep-Sea Polychaetes.</title>
        <authorList>
            <person name="Perez M."/>
            <person name="Aroh O."/>
            <person name="Sun Y."/>
            <person name="Lan Y."/>
            <person name="Juniper S.K."/>
            <person name="Young C.R."/>
            <person name="Angers B."/>
            <person name="Qian P.Y."/>
        </authorList>
    </citation>
    <scope>NUCLEOTIDE SEQUENCE</scope>
    <source>
        <strain evidence="14">P08H-3</strain>
    </source>
</reference>
<dbReference type="InterPro" id="IPR020894">
    <property type="entry name" value="Cadherin_CS"/>
</dbReference>
<feature type="signal peptide" evidence="12">
    <location>
        <begin position="1"/>
        <end position="20"/>
    </location>
</feature>
<organism evidence="14 15">
    <name type="scientific">Paralvinella palmiformis</name>
    <dbReference type="NCBI Taxonomy" id="53620"/>
    <lineage>
        <taxon>Eukaryota</taxon>
        <taxon>Metazoa</taxon>
        <taxon>Spiralia</taxon>
        <taxon>Lophotrochozoa</taxon>
        <taxon>Annelida</taxon>
        <taxon>Polychaeta</taxon>
        <taxon>Sedentaria</taxon>
        <taxon>Canalipalpata</taxon>
        <taxon>Terebellida</taxon>
        <taxon>Terebelliformia</taxon>
        <taxon>Alvinellidae</taxon>
        <taxon>Paralvinella</taxon>
    </lineage>
</organism>
<keyword evidence="6" id="KW-0130">Cell adhesion</keyword>
<dbReference type="PANTHER" id="PTHR24028:SF146">
    <property type="entry name" value="CADHERIN 96CB, ISOFORM D-RELATED"/>
    <property type="match status" value="1"/>
</dbReference>
<dbReference type="PANTHER" id="PTHR24028">
    <property type="entry name" value="CADHERIN-87A"/>
    <property type="match status" value="1"/>
</dbReference>
<dbReference type="CDD" id="cd11304">
    <property type="entry name" value="Cadherin_repeat"/>
    <property type="match status" value="7"/>
</dbReference>
<dbReference type="PROSITE" id="PS50268">
    <property type="entry name" value="CADHERIN_2"/>
    <property type="match status" value="7"/>
</dbReference>